<protein>
    <submittedName>
        <fullName evidence="3">PorV/PorQ family protein</fullName>
    </submittedName>
</protein>
<dbReference type="Pfam" id="PF19572">
    <property type="entry name" value="PorV"/>
    <property type="match status" value="1"/>
</dbReference>
<organism evidence="3 4">
    <name type="scientific">Arcicella aquatica</name>
    <dbReference type="NCBI Taxonomy" id="217141"/>
    <lineage>
        <taxon>Bacteria</taxon>
        <taxon>Pseudomonadati</taxon>
        <taxon>Bacteroidota</taxon>
        <taxon>Cytophagia</taxon>
        <taxon>Cytophagales</taxon>
        <taxon>Flectobacillaceae</taxon>
        <taxon>Arcicella</taxon>
    </lineage>
</organism>
<gene>
    <name evidence="3" type="ORF">VB264_21980</name>
</gene>
<feature type="chain" id="PRO_5046393940" evidence="1">
    <location>
        <begin position="21"/>
        <end position="363"/>
    </location>
</feature>
<evidence type="ECO:0000256" key="1">
    <source>
        <dbReference type="SAM" id="SignalP"/>
    </source>
</evidence>
<dbReference type="Gene3D" id="2.40.160.60">
    <property type="entry name" value="Outer membrane protein transport protein (OMPP1/FadL/TodX)"/>
    <property type="match status" value="1"/>
</dbReference>
<dbReference type="EMBL" id="JAYFUL010000056">
    <property type="protein sequence ID" value="MEA5260482.1"/>
    <property type="molecule type" value="Genomic_DNA"/>
</dbReference>
<evidence type="ECO:0000313" key="4">
    <source>
        <dbReference type="Proteomes" id="UP001304671"/>
    </source>
</evidence>
<keyword evidence="4" id="KW-1185">Reference proteome</keyword>
<dbReference type="NCBIfam" id="NF033709">
    <property type="entry name" value="PorV_fam"/>
    <property type="match status" value="1"/>
</dbReference>
<feature type="domain" description="Type IX secretion system protein PorV" evidence="2">
    <location>
        <begin position="29"/>
        <end position="257"/>
    </location>
</feature>
<evidence type="ECO:0000313" key="3">
    <source>
        <dbReference type="EMBL" id="MEA5260482.1"/>
    </source>
</evidence>
<keyword evidence="1" id="KW-0732">Signal</keyword>
<comment type="caution">
    <text evidence="3">The sequence shown here is derived from an EMBL/GenBank/DDBJ whole genome shotgun (WGS) entry which is preliminary data.</text>
</comment>
<dbReference type="InterPro" id="IPR045741">
    <property type="entry name" value="PorV"/>
</dbReference>
<sequence length="363" mass="39866">MKKTLLLFTLIAGFTQSIKAQTQTAIISIPTPVHQFMLINIDPMSVSMGYGGMALFTDETATYLNPAMLVHSPNRSGFFLTGSKLLPKFIDDMYLVRGGGYYHLNEKSALSSNLTLFKQPITTISNIGVPTTSSSINWGWGVNYTRRLSKQISMAVGAKYLHGDVTTSPANIDRVSSNNVAFDISLAHVDTEVFKKFTFNYGLNIANIGEKVNTGNKQYAFLPTNLKLGIAPSYKLDVKNKVAFTIDADKLLVPTPTGNHNNDSALLGMLTSLSDASGGLSEELKEITWSLGMQYTYDDFLFFRMGKFLESKDKGNRSFTTLGAGVMINKLVNVDVAYSIDDNGRIGNTLMLSLGFNFSRIEK</sequence>
<name>A0ABU5QTQ6_9BACT</name>
<dbReference type="RefSeq" id="WP_323253049.1">
    <property type="nucleotide sequence ID" value="NZ_JAYFUL010000056.1"/>
</dbReference>
<proteinExistence type="predicted"/>
<evidence type="ECO:0000259" key="2">
    <source>
        <dbReference type="Pfam" id="PF19572"/>
    </source>
</evidence>
<dbReference type="Proteomes" id="UP001304671">
    <property type="component" value="Unassembled WGS sequence"/>
</dbReference>
<accession>A0ABU5QTQ6</accession>
<feature type="signal peptide" evidence="1">
    <location>
        <begin position="1"/>
        <end position="20"/>
    </location>
</feature>
<reference evidence="3 4" key="1">
    <citation type="submission" date="2023-12" db="EMBL/GenBank/DDBJ databases">
        <title>Novel species of the genus Arcicella isolated from rivers.</title>
        <authorList>
            <person name="Lu H."/>
        </authorList>
    </citation>
    <scope>NUCLEOTIDE SEQUENCE [LARGE SCALE GENOMIC DNA]</scope>
    <source>
        <strain evidence="3 4">LMG 21963</strain>
    </source>
</reference>